<dbReference type="InterPro" id="IPR009683">
    <property type="entry name" value="Extensin-like_C"/>
</dbReference>
<dbReference type="Pfam" id="PF06904">
    <property type="entry name" value="Extensin-like_C"/>
    <property type="match status" value="1"/>
</dbReference>
<comment type="caution">
    <text evidence="2">The sequence shown here is derived from an EMBL/GenBank/DDBJ whole genome shotgun (WGS) entry which is preliminary data.</text>
</comment>
<dbReference type="AlphaFoldDB" id="A0A916ZPH1"/>
<name>A0A916ZPH1_9SPHN</name>
<proteinExistence type="predicted"/>
<organism evidence="2 3">
    <name type="scientific">Sandarakinorhabdus glacialis</name>
    <dbReference type="NCBI Taxonomy" id="1614636"/>
    <lineage>
        <taxon>Bacteria</taxon>
        <taxon>Pseudomonadati</taxon>
        <taxon>Pseudomonadota</taxon>
        <taxon>Alphaproteobacteria</taxon>
        <taxon>Sphingomonadales</taxon>
        <taxon>Sphingosinicellaceae</taxon>
        <taxon>Sandarakinorhabdus</taxon>
    </lineage>
</organism>
<sequence>MRFSTITRAVLGFAVLLVLFVVIRDQAQRHPENMPWTPLSLAQPIGMFTGRKLVALTDDAPRCLALLDSAGVEYTALPPLVVGNACGYSDGVQVKPGPSGIASATGAAWHPVTPKIACPVAAALHIWERDIVGPAAQRWFGKAVVGVDHLGSYNCRRIAGSQSMSQHATADAIDVAGIRLAGGENVTILADWNGTTEKAAFLREIRDGACRVFGTTLSPDYNAAHADHLHLDQANRGMSGGTCR</sequence>
<feature type="domain" description="Extensin-like C-terminal" evidence="1">
    <location>
        <begin position="62"/>
        <end position="244"/>
    </location>
</feature>
<keyword evidence="3" id="KW-1185">Reference proteome</keyword>
<dbReference type="Proteomes" id="UP000635071">
    <property type="component" value="Unassembled WGS sequence"/>
</dbReference>
<gene>
    <name evidence="2" type="ORF">GCM10011529_12960</name>
</gene>
<evidence type="ECO:0000313" key="3">
    <source>
        <dbReference type="Proteomes" id="UP000635071"/>
    </source>
</evidence>
<dbReference type="EMBL" id="BMJM01000003">
    <property type="protein sequence ID" value="GGE07953.1"/>
    <property type="molecule type" value="Genomic_DNA"/>
</dbReference>
<dbReference type="RefSeq" id="WP_188762108.1">
    <property type="nucleotide sequence ID" value="NZ_BMJM01000003.1"/>
</dbReference>
<evidence type="ECO:0000313" key="2">
    <source>
        <dbReference type="EMBL" id="GGE07953.1"/>
    </source>
</evidence>
<evidence type="ECO:0000259" key="1">
    <source>
        <dbReference type="Pfam" id="PF06904"/>
    </source>
</evidence>
<accession>A0A916ZPH1</accession>
<protein>
    <submittedName>
        <fullName evidence="2">Extensin</fullName>
    </submittedName>
</protein>
<reference evidence="2" key="2">
    <citation type="submission" date="2020-09" db="EMBL/GenBank/DDBJ databases">
        <authorList>
            <person name="Sun Q."/>
            <person name="Zhou Y."/>
        </authorList>
    </citation>
    <scope>NUCLEOTIDE SEQUENCE</scope>
    <source>
        <strain evidence="2">CGMCC 1.15519</strain>
    </source>
</reference>
<reference evidence="2" key="1">
    <citation type="journal article" date="2014" name="Int. J. Syst. Evol. Microbiol.">
        <title>Complete genome sequence of Corynebacterium casei LMG S-19264T (=DSM 44701T), isolated from a smear-ripened cheese.</title>
        <authorList>
            <consortium name="US DOE Joint Genome Institute (JGI-PGF)"/>
            <person name="Walter F."/>
            <person name="Albersmeier A."/>
            <person name="Kalinowski J."/>
            <person name="Ruckert C."/>
        </authorList>
    </citation>
    <scope>NUCLEOTIDE SEQUENCE</scope>
    <source>
        <strain evidence="2">CGMCC 1.15519</strain>
    </source>
</reference>